<feature type="region of interest" description="Disordered" evidence="23">
    <location>
        <begin position="77"/>
        <end position="97"/>
    </location>
</feature>
<evidence type="ECO:0000256" key="18">
    <source>
        <dbReference type="ARBA" id="ARBA00023316"/>
    </source>
</evidence>
<dbReference type="EMBL" id="AWXZ01000017">
    <property type="protein sequence ID" value="ESR26061.1"/>
    <property type="molecule type" value="Genomic_DNA"/>
</dbReference>
<dbReference type="GO" id="GO:0071555">
    <property type="term" value="P:cell wall organization"/>
    <property type="evidence" value="ECO:0007669"/>
    <property type="project" value="UniProtKB-KW"/>
</dbReference>
<dbReference type="InterPro" id="IPR036950">
    <property type="entry name" value="PBP_transglycosylase"/>
</dbReference>
<dbReference type="SUPFAM" id="SSF53955">
    <property type="entry name" value="Lysozyme-like"/>
    <property type="match status" value="1"/>
</dbReference>
<dbReference type="UniPathway" id="UPA00219"/>
<comment type="pathway">
    <text evidence="2">Cell wall biogenesis; peptidoglycan biosynthesis.</text>
</comment>
<evidence type="ECO:0000256" key="21">
    <source>
        <dbReference type="ARBA" id="ARBA00044770"/>
    </source>
</evidence>
<dbReference type="InterPro" id="IPR012338">
    <property type="entry name" value="Beta-lactam/transpept-like"/>
</dbReference>
<gene>
    <name evidence="27" type="ORF">N177_1396</name>
</gene>
<dbReference type="Gene3D" id="1.10.3810.10">
    <property type="entry name" value="Biosynthetic peptidoglycan transglycosylase-like"/>
    <property type="match status" value="1"/>
</dbReference>
<dbReference type="Proteomes" id="UP000017819">
    <property type="component" value="Unassembled WGS sequence"/>
</dbReference>
<evidence type="ECO:0000256" key="13">
    <source>
        <dbReference type="ARBA" id="ARBA00022734"/>
    </source>
</evidence>
<dbReference type="FunFam" id="1.10.3810.10:FF:000001">
    <property type="entry name" value="Penicillin-binding protein 1A"/>
    <property type="match status" value="1"/>
</dbReference>
<dbReference type="Gene3D" id="3.40.710.10">
    <property type="entry name" value="DD-peptidase/beta-lactamase superfamily"/>
    <property type="match status" value="1"/>
</dbReference>
<evidence type="ECO:0000256" key="5">
    <source>
        <dbReference type="ARBA" id="ARBA00010270"/>
    </source>
</evidence>
<dbReference type="GO" id="GO:0006508">
    <property type="term" value="P:proteolysis"/>
    <property type="evidence" value="ECO:0007669"/>
    <property type="project" value="UniProtKB-KW"/>
</dbReference>
<evidence type="ECO:0000256" key="3">
    <source>
        <dbReference type="ARBA" id="ARBA00007090"/>
    </source>
</evidence>
<dbReference type="GO" id="GO:0016020">
    <property type="term" value="C:membrane"/>
    <property type="evidence" value="ECO:0007669"/>
    <property type="project" value="UniProtKB-SubCell"/>
</dbReference>
<protein>
    <recommendedName>
        <fullName evidence="7">Lectin-like protein BA14k</fullName>
        <ecNumber evidence="21">2.4.99.28</ecNumber>
        <ecNumber evidence="6">3.4.16.4</ecNumber>
    </recommendedName>
</protein>
<evidence type="ECO:0000256" key="2">
    <source>
        <dbReference type="ARBA" id="ARBA00004752"/>
    </source>
</evidence>
<evidence type="ECO:0000256" key="24">
    <source>
        <dbReference type="SAM" id="Phobius"/>
    </source>
</evidence>
<keyword evidence="12 27" id="KW-0808">Transferase</keyword>
<dbReference type="GO" id="GO:0009002">
    <property type="term" value="F:serine-type D-Ala-D-Ala carboxypeptidase activity"/>
    <property type="evidence" value="ECO:0007669"/>
    <property type="project" value="UniProtKB-EC"/>
</dbReference>
<comment type="subcellular location">
    <subcellularLocation>
        <location evidence="1">Membrane</location>
        <topology evidence="1">Single-pass membrane protein</topology>
    </subcellularLocation>
</comment>
<dbReference type="GO" id="GO:0009252">
    <property type="term" value="P:peptidoglycan biosynthetic process"/>
    <property type="evidence" value="ECO:0007669"/>
    <property type="project" value="UniProtKB-UniPathway"/>
</dbReference>
<keyword evidence="28" id="KW-1185">Reference proteome</keyword>
<feature type="domain" description="Penicillin-binding protein transpeptidase" evidence="25">
    <location>
        <begin position="413"/>
        <end position="529"/>
    </location>
</feature>
<evidence type="ECO:0000256" key="17">
    <source>
        <dbReference type="ARBA" id="ARBA00023268"/>
    </source>
</evidence>
<keyword evidence="9" id="KW-0121">Carboxypeptidase</keyword>
<dbReference type="GO" id="GO:0030246">
    <property type="term" value="F:carbohydrate binding"/>
    <property type="evidence" value="ECO:0007669"/>
    <property type="project" value="UniProtKB-KW"/>
</dbReference>
<dbReference type="NCBIfam" id="TIGR02074">
    <property type="entry name" value="PBP_1a_fam"/>
    <property type="match status" value="1"/>
</dbReference>
<evidence type="ECO:0000313" key="28">
    <source>
        <dbReference type="Proteomes" id="UP000017819"/>
    </source>
</evidence>
<evidence type="ECO:0000256" key="14">
    <source>
        <dbReference type="ARBA" id="ARBA00022801"/>
    </source>
</evidence>
<comment type="similarity">
    <text evidence="4">In the N-terminal section; belongs to the glycosyltransferase 51 family.</text>
</comment>
<dbReference type="PANTHER" id="PTHR32282">
    <property type="entry name" value="BINDING PROTEIN TRANSPEPTIDASE, PUTATIVE-RELATED"/>
    <property type="match status" value="1"/>
</dbReference>
<dbReference type="PANTHER" id="PTHR32282:SF33">
    <property type="entry name" value="PEPTIDOGLYCAN GLYCOSYLTRANSFERASE"/>
    <property type="match status" value="1"/>
</dbReference>
<feature type="domain" description="Glycosyl transferase family 51" evidence="26">
    <location>
        <begin position="164"/>
        <end position="324"/>
    </location>
</feature>
<keyword evidence="10" id="KW-0645">Protease</keyword>
<keyword evidence="13" id="KW-0430">Lectin</keyword>
<keyword evidence="14 27" id="KW-0378">Hydrolase</keyword>
<dbReference type="Pfam" id="PF07886">
    <property type="entry name" value="BA14K"/>
    <property type="match status" value="1"/>
</dbReference>
<evidence type="ECO:0000256" key="10">
    <source>
        <dbReference type="ARBA" id="ARBA00022670"/>
    </source>
</evidence>
<evidence type="ECO:0000256" key="23">
    <source>
        <dbReference type="SAM" id="MobiDB-lite"/>
    </source>
</evidence>
<feature type="region of interest" description="Disordered" evidence="23">
    <location>
        <begin position="1"/>
        <end position="21"/>
    </location>
</feature>
<evidence type="ECO:0000256" key="19">
    <source>
        <dbReference type="ARBA" id="ARBA00025321"/>
    </source>
</evidence>
<comment type="function">
    <text evidence="19">Has immunoglobulin-binding and hemagglutination properties, and can bind to mannose. Essential for virulence. May be involved in LPS biosynthesis or polysaccharide transport.</text>
</comment>
<dbReference type="InterPro" id="IPR012413">
    <property type="entry name" value="BA14K"/>
</dbReference>
<dbReference type="PATRIC" id="fig|631454.5.peg.1381"/>
<dbReference type="InterPro" id="IPR023346">
    <property type="entry name" value="Lysozyme-like_dom_sf"/>
</dbReference>
<feature type="transmembrane region" description="Helical" evidence="24">
    <location>
        <begin position="102"/>
        <end position="126"/>
    </location>
</feature>
<evidence type="ECO:0000256" key="9">
    <source>
        <dbReference type="ARBA" id="ARBA00022645"/>
    </source>
</evidence>
<dbReference type="InterPro" id="IPR001460">
    <property type="entry name" value="PCN-bd_Tpept"/>
</dbReference>
<evidence type="ECO:0000259" key="25">
    <source>
        <dbReference type="Pfam" id="PF00905"/>
    </source>
</evidence>
<dbReference type="GO" id="GO:0008955">
    <property type="term" value="F:peptidoglycan glycosyltransferase activity"/>
    <property type="evidence" value="ECO:0007669"/>
    <property type="project" value="UniProtKB-EC"/>
</dbReference>
<dbReference type="GO" id="GO:0008360">
    <property type="term" value="P:regulation of cell shape"/>
    <property type="evidence" value="ECO:0007669"/>
    <property type="project" value="UniProtKB-KW"/>
</dbReference>
<comment type="similarity">
    <text evidence="5">Belongs to the BA14k family.</text>
</comment>
<evidence type="ECO:0000256" key="15">
    <source>
        <dbReference type="ARBA" id="ARBA00022960"/>
    </source>
</evidence>
<keyword evidence="11 27" id="KW-0328">Glycosyltransferase</keyword>
<dbReference type="eggNOG" id="COG0744">
    <property type="taxonomic scope" value="Bacteria"/>
</dbReference>
<dbReference type="Pfam" id="PF00912">
    <property type="entry name" value="Transgly"/>
    <property type="match status" value="1"/>
</dbReference>
<dbReference type="STRING" id="631454.N177_1396"/>
<evidence type="ECO:0000256" key="20">
    <source>
        <dbReference type="ARBA" id="ARBA00034000"/>
    </source>
</evidence>
<evidence type="ECO:0000256" key="4">
    <source>
        <dbReference type="ARBA" id="ARBA00007739"/>
    </source>
</evidence>
<dbReference type="Pfam" id="PF00905">
    <property type="entry name" value="Transpeptidase"/>
    <property type="match status" value="1"/>
</dbReference>
<dbReference type="InterPro" id="IPR050396">
    <property type="entry name" value="Glycosyltr_51/Transpeptidase"/>
</dbReference>
<reference evidence="27 28" key="1">
    <citation type="journal article" date="2014" name="Genome Announc.">
        <title>Draft Genome Sequence of Lutibaculum baratangense Strain AMV1T, Isolated from a Mud Volcano in Andamans, India.</title>
        <authorList>
            <person name="Singh A."/>
            <person name="Sreenivas A."/>
            <person name="Sathyanarayana Reddy G."/>
            <person name="Pinnaka A.K."/>
            <person name="Shivaji S."/>
        </authorList>
    </citation>
    <scope>NUCLEOTIDE SEQUENCE [LARGE SCALE GENOMIC DNA]</scope>
    <source>
        <strain evidence="27 28">AMV1</strain>
    </source>
</reference>
<keyword evidence="15" id="KW-0133">Cell shape</keyword>
<comment type="catalytic activity">
    <reaction evidence="22">
        <text>[GlcNAc-(1-&gt;4)-Mur2Ac(oyl-L-Ala-gamma-D-Glu-L-Lys-D-Ala-D-Ala)](n)-di-trans,octa-cis-undecaprenyl diphosphate + beta-D-GlcNAc-(1-&gt;4)-Mur2Ac(oyl-L-Ala-gamma-D-Glu-L-Lys-D-Ala-D-Ala)-di-trans,octa-cis-undecaprenyl diphosphate = [GlcNAc-(1-&gt;4)-Mur2Ac(oyl-L-Ala-gamma-D-Glu-L-Lys-D-Ala-D-Ala)](n+1)-di-trans,octa-cis-undecaprenyl diphosphate + di-trans,octa-cis-undecaprenyl diphosphate + H(+)</text>
        <dbReference type="Rhea" id="RHEA:23708"/>
        <dbReference type="Rhea" id="RHEA-COMP:9602"/>
        <dbReference type="Rhea" id="RHEA-COMP:9603"/>
        <dbReference type="ChEBI" id="CHEBI:15378"/>
        <dbReference type="ChEBI" id="CHEBI:58405"/>
        <dbReference type="ChEBI" id="CHEBI:60033"/>
        <dbReference type="ChEBI" id="CHEBI:78435"/>
        <dbReference type="EC" id="2.4.99.28"/>
    </reaction>
</comment>
<keyword evidence="24" id="KW-0812">Transmembrane</keyword>
<evidence type="ECO:0000256" key="6">
    <source>
        <dbReference type="ARBA" id="ARBA00012448"/>
    </source>
</evidence>
<dbReference type="AlphaFoldDB" id="V4RIZ7"/>
<evidence type="ECO:0000256" key="12">
    <source>
        <dbReference type="ARBA" id="ARBA00022679"/>
    </source>
</evidence>
<evidence type="ECO:0000256" key="16">
    <source>
        <dbReference type="ARBA" id="ARBA00022984"/>
    </source>
</evidence>
<dbReference type="GO" id="GO:0008658">
    <property type="term" value="F:penicillin binding"/>
    <property type="evidence" value="ECO:0007669"/>
    <property type="project" value="InterPro"/>
</dbReference>
<keyword evidence="18" id="KW-0961">Cell wall biogenesis/degradation</keyword>
<dbReference type="InterPro" id="IPR001264">
    <property type="entry name" value="Glyco_trans_51"/>
</dbReference>
<accession>V4RIZ7</accession>
<keyword evidence="17" id="KW-0511">Multifunctional enzyme</keyword>
<dbReference type="EC" id="2.4.99.28" evidence="21"/>
<proteinExistence type="inferred from homology"/>
<keyword evidence="16" id="KW-0573">Peptidoglycan synthesis</keyword>
<keyword evidence="8" id="KW-1003">Cell membrane</keyword>
<comment type="caution">
    <text evidence="27">The sequence shown here is derived from an EMBL/GenBank/DDBJ whole genome shotgun (WGS) entry which is preliminary data.</text>
</comment>
<evidence type="ECO:0000256" key="7">
    <source>
        <dbReference type="ARBA" id="ARBA00020552"/>
    </source>
</evidence>
<name>V4RIZ7_9HYPH</name>
<evidence type="ECO:0000259" key="26">
    <source>
        <dbReference type="Pfam" id="PF00912"/>
    </source>
</evidence>
<evidence type="ECO:0000256" key="1">
    <source>
        <dbReference type="ARBA" id="ARBA00004167"/>
    </source>
</evidence>
<evidence type="ECO:0000256" key="8">
    <source>
        <dbReference type="ARBA" id="ARBA00022475"/>
    </source>
</evidence>
<evidence type="ECO:0000313" key="27">
    <source>
        <dbReference type="EMBL" id="ESR26061.1"/>
    </source>
</evidence>
<keyword evidence="24" id="KW-0472">Membrane</keyword>
<dbReference type="GO" id="GO:0030288">
    <property type="term" value="C:outer membrane-bounded periplasmic space"/>
    <property type="evidence" value="ECO:0007669"/>
    <property type="project" value="TreeGrafter"/>
</dbReference>
<dbReference type="EC" id="3.4.16.4" evidence="6"/>
<evidence type="ECO:0000256" key="11">
    <source>
        <dbReference type="ARBA" id="ARBA00022676"/>
    </source>
</evidence>
<comment type="similarity">
    <text evidence="3">In the C-terminal section; belongs to the transpeptidase family.</text>
</comment>
<dbReference type="SUPFAM" id="SSF56601">
    <property type="entry name" value="beta-lactamase/transpeptidase-like"/>
    <property type="match status" value="1"/>
</dbReference>
<organism evidence="27 28">
    <name type="scientific">Lutibaculum baratangense AMV1</name>
    <dbReference type="NCBI Taxonomy" id="631454"/>
    <lineage>
        <taxon>Bacteria</taxon>
        <taxon>Pseudomonadati</taxon>
        <taxon>Pseudomonadota</taxon>
        <taxon>Alphaproteobacteria</taxon>
        <taxon>Hyphomicrobiales</taxon>
        <taxon>Tepidamorphaceae</taxon>
        <taxon>Lutibaculum</taxon>
    </lineage>
</organism>
<sequence>MAAPEGHGNRSEPVDTVGMRRHRSHTARALKMFFASTGRDIMYLLGRGKACLESILDSIPKSTRPLQLRLPRPLQWSSRNIDRRSADPRTSPAQGQTRSRAYWVYGPAAVLIAAAAALAGSAYWALHDLSYEALTGTGASPVVVLEASDGELLLRDGAFRAPDAPLETFPQHTIQAVLTIEDRRFWEHLGIDWRGIARAAVNNLWAGRVVEGGSTITQQLVKIRHLEPERRFRRKVQEAVLAFLAEKRMGKPQILERYLNEIYMGSGAHGLPAAARRYFDKEVADLGVDESAMLAGIIRAPARLNPLVNLEAAQERAKTVIAVMAKEGHLRPEEAEEAVAKIERLQPAVPSTGGGNWFADWAIVPAREVAGTFRGPVTVRTTLDLRLQAVAEDAVNAVLDEFGAETQATEAALVAMRPDGAVVAMVGGRDYAGSKFNRAVQARRQPGSTFKLFVYLAALKAGLAPASVIEDAPVDYDGYVPNNFGERYSGRVTVAEAFAKSLNAAAVNVAMDVGLDAVIEAARELGIESDLTATPSLALGASEVTLLDMTEAYAAIRAGKAPIEAHGLAGFSMQDGQYFGIGTQADSEPLGALQRPLTQLLMLAVEEGTGQAARLSEPAAGKTGTTQEYRDAWFIGFNGQLVAGVWLGNDDNSPMNGVTGGTLPAEIWRRFMTGADTVLRDLESQPMPRDDGPPAKEGEVTVSLEEVPARAGFAARPAARTDGPTCNIRACSRAYRSFRAADCTFQPYRGPRKLCER</sequence>
<keyword evidence="24" id="KW-1133">Transmembrane helix</keyword>
<evidence type="ECO:0000256" key="22">
    <source>
        <dbReference type="ARBA" id="ARBA00049902"/>
    </source>
</evidence>
<comment type="catalytic activity">
    <reaction evidence="20">
        <text>Preferential cleavage: (Ac)2-L-Lys-D-Ala-|-D-Ala. Also transpeptidation of peptidyl-alanyl moieties that are N-acyl substituents of D-alanine.</text>
        <dbReference type="EC" id="3.4.16.4"/>
    </reaction>
</comment>